<dbReference type="GO" id="GO:0016787">
    <property type="term" value="F:hydrolase activity"/>
    <property type="evidence" value="ECO:0007669"/>
    <property type="project" value="UniProtKB-KW"/>
</dbReference>
<dbReference type="InterPro" id="IPR041562">
    <property type="entry name" value="MCM_lid"/>
</dbReference>
<dbReference type="Gene3D" id="3.40.50.300">
    <property type="entry name" value="P-loop containing nucleotide triphosphate hydrolases"/>
    <property type="match status" value="1"/>
</dbReference>
<dbReference type="Gene3D" id="3.30.1640.10">
    <property type="entry name" value="mini-chromosome maintenance (MCM) complex, chain A, domain 1"/>
    <property type="match status" value="1"/>
</dbReference>
<dbReference type="GeneID" id="41605963"/>
<evidence type="ECO:0000256" key="1">
    <source>
        <dbReference type="ARBA" id="ARBA00008010"/>
    </source>
</evidence>
<dbReference type="GO" id="GO:0042555">
    <property type="term" value="C:MCM complex"/>
    <property type="evidence" value="ECO:0007669"/>
    <property type="project" value="TreeGrafter"/>
</dbReference>
<dbReference type="FunFam" id="3.40.50.300:FF:002469">
    <property type="entry name" value="Cell division control protein 21"/>
    <property type="match status" value="1"/>
</dbReference>
<dbReference type="FunFam" id="2.20.28.10:FF:000003">
    <property type="entry name" value="DNA helicase"/>
    <property type="match status" value="1"/>
</dbReference>
<dbReference type="GO" id="GO:0005524">
    <property type="term" value="F:ATP binding"/>
    <property type="evidence" value="ECO:0007669"/>
    <property type="project" value="UniProtKB-KW"/>
</dbReference>
<dbReference type="InterPro" id="IPR033762">
    <property type="entry name" value="MCM_OB"/>
</dbReference>
<keyword evidence="7 9" id="KW-0067">ATP-binding</keyword>
<protein>
    <recommendedName>
        <fullName evidence="2">DNA helicase</fullName>
        <ecNumber evidence="2">3.6.4.12</ecNumber>
    </recommendedName>
</protein>
<dbReference type="GO" id="GO:0017116">
    <property type="term" value="F:single-stranded DNA helicase activity"/>
    <property type="evidence" value="ECO:0007669"/>
    <property type="project" value="TreeGrafter"/>
</dbReference>
<evidence type="ECO:0000256" key="5">
    <source>
        <dbReference type="ARBA" id="ARBA00022801"/>
    </source>
</evidence>
<proteinExistence type="inferred from homology"/>
<dbReference type="GO" id="GO:0003697">
    <property type="term" value="F:single-stranded DNA binding"/>
    <property type="evidence" value="ECO:0007669"/>
    <property type="project" value="TreeGrafter"/>
</dbReference>
<evidence type="ECO:0000256" key="2">
    <source>
        <dbReference type="ARBA" id="ARBA00012551"/>
    </source>
</evidence>
<dbReference type="Gene3D" id="1.10.10.10">
    <property type="entry name" value="Winged helix-like DNA-binding domain superfamily/Winged helix DNA-binding domain"/>
    <property type="match status" value="1"/>
</dbReference>
<evidence type="ECO:0000256" key="8">
    <source>
        <dbReference type="ARBA" id="ARBA00023125"/>
    </source>
</evidence>
<dbReference type="InterPro" id="IPR001208">
    <property type="entry name" value="MCM_dom"/>
</dbReference>
<gene>
    <name evidence="11" type="ORF">MSSIH_1908</name>
</gene>
<reference evidence="11 12" key="1">
    <citation type="submission" date="2014-07" db="EMBL/GenBank/DDBJ databases">
        <title>Methanogenic archaea and the global carbon cycle.</title>
        <authorList>
            <person name="Henriksen J.R."/>
            <person name="Luke J."/>
            <person name="Reinhart S."/>
            <person name="Benedict M.N."/>
            <person name="Youngblut N.D."/>
            <person name="Metcalf M.E."/>
            <person name="Whitaker R.J."/>
            <person name="Metcalf W.W."/>
        </authorList>
    </citation>
    <scope>NUCLEOTIDE SEQUENCE [LARGE SCALE GENOMIC DNA]</scope>
    <source>
        <strain evidence="11 12">HI350</strain>
    </source>
</reference>
<dbReference type="PANTHER" id="PTHR11630:SF66">
    <property type="entry name" value="DNA REPLICATION LICENSING FACTOR MCM4"/>
    <property type="match status" value="1"/>
</dbReference>
<dbReference type="PATRIC" id="fig|1434119.4.peg.2452"/>
<dbReference type="Proteomes" id="UP000033092">
    <property type="component" value="Chromosome"/>
</dbReference>
<keyword evidence="6 11" id="KW-0347">Helicase</keyword>
<dbReference type="Pfam" id="PF17207">
    <property type="entry name" value="MCM_OB"/>
    <property type="match status" value="1"/>
</dbReference>
<dbReference type="HOGENOM" id="CLU_000995_7_2_2"/>
<accession>A0A0E3PEM5</accession>
<evidence type="ECO:0000256" key="6">
    <source>
        <dbReference type="ARBA" id="ARBA00022806"/>
    </source>
</evidence>
<evidence type="ECO:0000313" key="12">
    <source>
        <dbReference type="Proteomes" id="UP000033092"/>
    </source>
</evidence>
<dbReference type="InterPro" id="IPR036388">
    <property type="entry name" value="WH-like_DNA-bd_sf"/>
</dbReference>
<dbReference type="GO" id="GO:0006260">
    <property type="term" value="P:DNA replication"/>
    <property type="evidence" value="ECO:0007669"/>
    <property type="project" value="UniProtKB-KW"/>
</dbReference>
<dbReference type="Gene3D" id="2.20.28.10">
    <property type="match status" value="1"/>
</dbReference>
<evidence type="ECO:0000313" key="11">
    <source>
        <dbReference type="EMBL" id="AKB32598.1"/>
    </source>
</evidence>
<dbReference type="InterPro" id="IPR031327">
    <property type="entry name" value="MCM"/>
</dbReference>
<name>A0A0E3PEM5_9EURY</name>
<keyword evidence="5" id="KW-0378">Hydrolase</keyword>
<evidence type="ECO:0000256" key="7">
    <source>
        <dbReference type="ARBA" id="ARBA00022840"/>
    </source>
</evidence>
<dbReference type="PANTHER" id="PTHR11630">
    <property type="entry name" value="DNA REPLICATION LICENSING FACTOR MCM FAMILY MEMBER"/>
    <property type="match status" value="1"/>
</dbReference>
<dbReference type="KEGG" id="msz:MSSIH_1908"/>
<dbReference type="SUPFAM" id="SSF50249">
    <property type="entry name" value="Nucleic acid-binding proteins"/>
    <property type="match status" value="1"/>
</dbReference>
<evidence type="ECO:0000256" key="9">
    <source>
        <dbReference type="RuleBase" id="RU004070"/>
    </source>
</evidence>
<dbReference type="InterPro" id="IPR012340">
    <property type="entry name" value="NA-bd_OB-fold"/>
</dbReference>
<evidence type="ECO:0000256" key="3">
    <source>
        <dbReference type="ARBA" id="ARBA00022705"/>
    </source>
</evidence>
<organism evidence="11 12">
    <name type="scientific">Methanosarcina siciliae HI350</name>
    <dbReference type="NCBI Taxonomy" id="1434119"/>
    <lineage>
        <taxon>Archaea</taxon>
        <taxon>Methanobacteriati</taxon>
        <taxon>Methanobacteriota</taxon>
        <taxon>Stenosarchaea group</taxon>
        <taxon>Methanomicrobia</taxon>
        <taxon>Methanosarcinales</taxon>
        <taxon>Methanosarcinaceae</taxon>
        <taxon>Methanosarcina</taxon>
    </lineage>
</organism>
<dbReference type="Gene3D" id="2.40.50.140">
    <property type="entry name" value="Nucleic acid-binding proteins"/>
    <property type="match status" value="1"/>
</dbReference>
<sequence>MTYDTWNCQEIGFKIPELSKLVYFLETYCKEEITELVSRYPEKLSICIKLTDVLKFSQGLEKAIINHFTSISIILQKALADTSFVKFNSEHIDTNKIEFRIHEVPSMYKKTIRELNGKDLNKLVCVEGFVKSSSDSNPAPIKAVFQCLRCGHENVIVYQRGQNIEEPLFCENETCGKKGPFKWLQDKFEYADFQRIQLQESPDTTKGTKTYNILVECYNDMTGLVEPGDKITVTGILKAKPKSTKGEKCTLFQKVIEPLAIEKRDIGFEEYVLTKEDEEEIIELSKDPEIQSKICRSIAPFIDGYEEEKESISLLLFSGVKKELPDGTFLRGNINIALIGDPGVAKSLLVKWAVTISPRGVFTSGRTTSAAGLTAAVVKDPLGEGWGLEGGAAVMASGGILAIDEIGQAKEEEKSALHEVMEQGCVTISKAAIVATLQADCSVLAAGNPKAGFFDKYESLPKQIDIPPALWSRFDLIFVIYDDPNESYDKKISAHILRNHYVGGIVQNKKRSKNPIYKDEDIKKELQTVEAPISKDLLKKYIAYARSYVFPVCTEEIRAKIQEFYINVRKLKTVASNAPVPITARSLEAIQRLAEASARMRLSDTVTEEDVVFARKLMYRSLRDVGVDENGTLDANLLMGLQSKSQDDKIKWITRILDKGRTETEIIELMKVDRKVPEDQTKRFIKKLIEQGKIGVNPSGYLEVMR</sequence>
<dbReference type="InterPro" id="IPR027417">
    <property type="entry name" value="P-loop_NTPase"/>
</dbReference>
<dbReference type="EMBL" id="CP009507">
    <property type="protein sequence ID" value="AKB32598.1"/>
    <property type="molecule type" value="Genomic_DNA"/>
</dbReference>
<dbReference type="EC" id="3.6.4.12" evidence="2"/>
<dbReference type="SUPFAM" id="SSF52540">
    <property type="entry name" value="P-loop containing nucleoside triphosphate hydrolases"/>
    <property type="match status" value="1"/>
</dbReference>
<dbReference type="PROSITE" id="PS50051">
    <property type="entry name" value="MCM_2"/>
    <property type="match status" value="1"/>
</dbReference>
<keyword evidence="4 9" id="KW-0547">Nucleotide-binding</keyword>
<dbReference type="AlphaFoldDB" id="A0A0E3PEM5"/>
<evidence type="ECO:0000256" key="4">
    <source>
        <dbReference type="ARBA" id="ARBA00022741"/>
    </source>
</evidence>
<dbReference type="SMART" id="SM00350">
    <property type="entry name" value="MCM"/>
    <property type="match status" value="1"/>
</dbReference>
<evidence type="ECO:0000259" key="10">
    <source>
        <dbReference type="PROSITE" id="PS50051"/>
    </source>
</evidence>
<keyword evidence="8 9" id="KW-0238">DNA-binding</keyword>
<keyword evidence="3" id="KW-0235">DNA replication</keyword>
<dbReference type="RefSeq" id="WP_148705376.1">
    <property type="nucleotide sequence ID" value="NZ_CP009507.1"/>
</dbReference>
<feature type="domain" description="MCM C-terminal AAA(+) ATPase" evidence="10">
    <location>
        <begin position="290"/>
        <end position="496"/>
    </location>
</feature>
<dbReference type="Pfam" id="PF00493">
    <property type="entry name" value="MCM"/>
    <property type="match status" value="1"/>
</dbReference>
<dbReference type="PRINTS" id="PR01657">
    <property type="entry name" value="MCMFAMILY"/>
</dbReference>
<comment type="similarity">
    <text evidence="1 9">Belongs to the MCM family.</text>
</comment>
<dbReference type="Pfam" id="PF17855">
    <property type="entry name" value="MCM_lid"/>
    <property type="match status" value="1"/>
</dbReference>